<gene>
    <name evidence="1" type="ORF">TNCT_470861</name>
</gene>
<evidence type="ECO:0000313" key="2">
    <source>
        <dbReference type="Proteomes" id="UP000887116"/>
    </source>
</evidence>
<reference evidence="1" key="1">
    <citation type="submission" date="2020-07" db="EMBL/GenBank/DDBJ databases">
        <title>Multicomponent nature underlies the extraordinary mechanical properties of spider dragline silk.</title>
        <authorList>
            <person name="Kono N."/>
            <person name="Nakamura H."/>
            <person name="Mori M."/>
            <person name="Yoshida Y."/>
            <person name="Ohtoshi R."/>
            <person name="Malay A.D."/>
            <person name="Moran D.A.P."/>
            <person name="Tomita M."/>
            <person name="Numata K."/>
            <person name="Arakawa K."/>
        </authorList>
    </citation>
    <scope>NUCLEOTIDE SEQUENCE</scope>
</reference>
<organism evidence="1 2">
    <name type="scientific">Trichonephila clavata</name>
    <name type="common">Joro spider</name>
    <name type="synonym">Nephila clavata</name>
    <dbReference type="NCBI Taxonomy" id="2740835"/>
    <lineage>
        <taxon>Eukaryota</taxon>
        <taxon>Metazoa</taxon>
        <taxon>Ecdysozoa</taxon>
        <taxon>Arthropoda</taxon>
        <taxon>Chelicerata</taxon>
        <taxon>Arachnida</taxon>
        <taxon>Araneae</taxon>
        <taxon>Araneomorphae</taxon>
        <taxon>Entelegynae</taxon>
        <taxon>Araneoidea</taxon>
        <taxon>Nephilidae</taxon>
        <taxon>Trichonephila</taxon>
    </lineage>
</organism>
<accession>A0A8X6IX56</accession>
<sequence length="72" mass="7892">MLLQEGLLVVKYELGASFVNDDPGYGLTGTADERHVKCGHTVLEVEYRPPSVGRRLSEVPGLHGRRASCRTP</sequence>
<dbReference type="EMBL" id="BMAO01005644">
    <property type="protein sequence ID" value="GFR02828.1"/>
    <property type="molecule type" value="Genomic_DNA"/>
</dbReference>
<name>A0A8X6IX56_TRICU</name>
<dbReference type="Proteomes" id="UP000887116">
    <property type="component" value="Unassembled WGS sequence"/>
</dbReference>
<keyword evidence="2" id="KW-1185">Reference proteome</keyword>
<proteinExistence type="predicted"/>
<comment type="caution">
    <text evidence="1">The sequence shown here is derived from an EMBL/GenBank/DDBJ whole genome shotgun (WGS) entry which is preliminary data.</text>
</comment>
<dbReference type="AlphaFoldDB" id="A0A8X6IX56"/>
<evidence type="ECO:0000313" key="1">
    <source>
        <dbReference type="EMBL" id="GFR02828.1"/>
    </source>
</evidence>
<protein>
    <submittedName>
        <fullName evidence="1">Uncharacterized protein</fullName>
    </submittedName>
</protein>